<dbReference type="EC" id="4.2.1.20" evidence="11"/>
<comment type="subunit">
    <text evidence="4 11">Tetramer of two alpha and two beta chains.</text>
</comment>
<keyword evidence="9 11" id="KW-0456">Lyase</keyword>
<comment type="caution">
    <text evidence="13">The sequence shown here is derived from an EMBL/GenBank/DDBJ whole genome shotgun (WGS) entry which is preliminary data.</text>
</comment>
<dbReference type="PANTHER" id="PTHR48077">
    <property type="entry name" value="TRYPTOPHAN SYNTHASE-RELATED"/>
    <property type="match status" value="1"/>
</dbReference>
<gene>
    <name evidence="11" type="primary">trpB</name>
    <name evidence="13" type="ORF">A3F23_01390</name>
</gene>
<dbReference type="InterPro" id="IPR006654">
    <property type="entry name" value="Trp_synth_beta"/>
</dbReference>
<evidence type="ECO:0000256" key="11">
    <source>
        <dbReference type="HAMAP-Rule" id="MF_00133"/>
    </source>
</evidence>
<dbReference type="GO" id="GO:0005737">
    <property type="term" value="C:cytoplasm"/>
    <property type="evidence" value="ECO:0007669"/>
    <property type="project" value="TreeGrafter"/>
</dbReference>
<comment type="similarity">
    <text evidence="3 11">Belongs to the TrpB family.</text>
</comment>
<dbReference type="PIRSF" id="PIRSF001413">
    <property type="entry name" value="Trp_syn_beta"/>
    <property type="match status" value="1"/>
</dbReference>
<dbReference type="InterPro" id="IPR036052">
    <property type="entry name" value="TrpB-like_PALP_sf"/>
</dbReference>
<comment type="catalytic activity">
    <reaction evidence="10 11">
        <text>(1S,2R)-1-C-(indol-3-yl)glycerol 3-phosphate + L-serine = D-glyceraldehyde 3-phosphate + L-tryptophan + H2O</text>
        <dbReference type="Rhea" id="RHEA:10532"/>
        <dbReference type="ChEBI" id="CHEBI:15377"/>
        <dbReference type="ChEBI" id="CHEBI:33384"/>
        <dbReference type="ChEBI" id="CHEBI:57912"/>
        <dbReference type="ChEBI" id="CHEBI:58866"/>
        <dbReference type="ChEBI" id="CHEBI:59776"/>
        <dbReference type="EC" id="4.2.1.20"/>
    </reaction>
</comment>
<keyword evidence="7 11" id="KW-0663">Pyridoxal phosphate</keyword>
<proteinExistence type="inferred from homology"/>
<evidence type="ECO:0000256" key="9">
    <source>
        <dbReference type="ARBA" id="ARBA00023239"/>
    </source>
</evidence>
<dbReference type="Gene3D" id="3.40.50.1100">
    <property type="match status" value="2"/>
</dbReference>
<evidence type="ECO:0000256" key="3">
    <source>
        <dbReference type="ARBA" id="ARBA00009982"/>
    </source>
</evidence>
<dbReference type="NCBIfam" id="TIGR00263">
    <property type="entry name" value="trpB"/>
    <property type="match status" value="1"/>
</dbReference>
<dbReference type="SUPFAM" id="SSF53686">
    <property type="entry name" value="Tryptophan synthase beta subunit-like PLP-dependent enzymes"/>
    <property type="match status" value="1"/>
</dbReference>
<dbReference type="HAMAP" id="MF_00133">
    <property type="entry name" value="Trp_synth_beta"/>
    <property type="match status" value="1"/>
</dbReference>
<keyword evidence="8 11" id="KW-0057">Aromatic amino acid biosynthesis</keyword>
<dbReference type="FunFam" id="3.40.50.1100:FF:000004">
    <property type="entry name" value="Tryptophan synthase beta chain"/>
    <property type="match status" value="1"/>
</dbReference>
<evidence type="ECO:0000256" key="2">
    <source>
        <dbReference type="ARBA" id="ARBA00004733"/>
    </source>
</evidence>
<evidence type="ECO:0000256" key="4">
    <source>
        <dbReference type="ARBA" id="ARBA00011270"/>
    </source>
</evidence>
<evidence type="ECO:0000256" key="8">
    <source>
        <dbReference type="ARBA" id="ARBA00023141"/>
    </source>
</evidence>
<dbReference type="CDD" id="cd06446">
    <property type="entry name" value="Trp-synth_B"/>
    <property type="match status" value="1"/>
</dbReference>
<feature type="domain" description="Tryptophan synthase beta chain-like PALP" evidence="12">
    <location>
        <begin position="56"/>
        <end position="381"/>
    </location>
</feature>
<dbReference type="Pfam" id="PF00291">
    <property type="entry name" value="PALP"/>
    <property type="match status" value="1"/>
</dbReference>
<keyword evidence="6 11" id="KW-0822">Tryptophan biosynthesis</keyword>
<evidence type="ECO:0000256" key="7">
    <source>
        <dbReference type="ARBA" id="ARBA00022898"/>
    </source>
</evidence>
<dbReference type="EMBL" id="MFHT01000031">
    <property type="protein sequence ID" value="OGF77181.1"/>
    <property type="molecule type" value="Genomic_DNA"/>
</dbReference>
<feature type="modified residue" description="N6-(pyridoxal phosphate)lysine" evidence="11">
    <location>
        <position position="91"/>
    </location>
</feature>
<sequence>MKENIQNKKGYFGEFGGQFVPETLMNALGELENSYIKFSRDRKFIRELKNHLRNFAGRPTPLYFAEGLTRKAGGAKIYLKREDLAHTGAHKINNAIGQVLLAKSMGKKRIIAETGAGQHGVAVATVAAKFGLECAIYMGEVDIERQKPNVLRMKLLGAKVVPVSSGSRTLKDAINEAIRDWVSNIKTTHYLLGSVLGPHPYPVMIRDFQTVIGKEARKQIILKEGRLPDYLVACVGGGSNSIGLFYPFLGDRNVKMIGVEAGGLGINTGKHAARFQGGRIGILHGTKSFVLQNLDGQIRETYSVSAGLDYPSVGPEHSFLRETGRAKYISVTDKKALAAFSLLSRTEGIIPALESAHALAYAYELAPSRPKREIIIVNLSGRGDKDLETTTELLRLI</sequence>
<comment type="pathway">
    <text evidence="2 11">Amino-acid biosynthesis; L-tryptophan biosynthesis; L-tryptophan from chorismate: step 5/5.</text>
</comment>
<dbReference type="FunFam" id="3.40.50.1100:FF:000001">
    <property type="entry name" value="Tryptophan synthase beta chain"/>
    <property type="match status" value="1"/>
</dbReference>
<dbReference type="UniPathway" id="UPA00035">
    <property type="reaction ID" value="UER00044"/>
</dbReference>
<comment type="cofactor">
    <cofactor evidence="1 11">
        <name>pyridoxal 5'-phosphate</name>
        <dbReference type="ChEBI" id="CHEBI:597326"/>
    </cofactor>
</comment>
<comment type="function">
    <text evidence="11">The beta subunit is responsible for the synthesis of L-tryptophan from indole and L-serine.</text>
</comment>
<dbReference type="Proteomes" id="UP000177723">
    <property type="component" value="Unassembled WGS sequence"/>
</dbReference>
<evidence type="ECO:0000313" key="14">
    <source>
        <dbReference type="Proteomes" id="UP000177723"/>
    </source>
</evidence>
<evidence type="ECO:0000259" key="12">
    <source>
        <dbReference type="Pfam" id="PF00291"/>
    </source>
</evidence>
<evidence type="ECO:0000256" key="5">
    <source>
        <dbReference type="ARBA" id="ARBA00022605"/>
    </source>
</evidence>
<dbReference type="InterPro" id="IPR023026">
    <property type="entry name" value="Trp_synth_beta/beta-like"/>
</dbReference>
<reference evidence="13 14" key="1">
    <citation type="journal article" date="2016" name="Nat. Commun.">
        <title>Thousands of microbial genomes shed light on interconnected biogeochemical processes in an aquifer system.</title>
        <authorList>
            <person name="Anantharaman K."/>
            <person name="Brown C.T."/>
            <person name="Hug L.A."/>
            <person name="Sharon I."/>
            <person name="Castelle C.J."/>
            <person name="Probst A.J."/>
            <person name="Thomas B.C."/>
            <person name="Singh A."/>
            <person name="Wilkins M.J."/>
            <person name="Karaoz U."/>
            <person name="Brodie E.L."/>
            <person name="Williams K.H."/>
            <person name="Hubbard S.S."/>
            <person name="Banfield J.F."/>
        </authorList>
    </citation>
    <scope>NUCLEOTIDE SEQUENCE [LARGE SCALE GENOMIC DNA]</scope>
</reference>
<protein>
    <recommendedName>
        <fullName evidence="11">Tryptophan synthase beta chain</fullName>
        <ecNumber evidence="11">4.2.1.20</ecNumber>
    </recommendedName>
</protein>
<dbReference type="InterPro" id="IPR001926">
    <property type="entry name" value="TrpB-like_PALP"/>
</dbReference>
<name>A0A1F5WPI3_9BACT</name>
<dbReference type="InterPro" id="IPR006653">
    <property type="entry name" value="Trp_synth_b_CS"/>
</dbReference>
<evidence type="ECO:0000256" key="1">
    <source>
        <dbReference type="ARBA" id="ARBA00001933"/>
    </source>
</evidence>
<dbReference type="AlphaFoldDB" id="A0A1F5WPI3"/>
<dbReference type="GO" id="GO:0004834">
    <property type="term" value="F:tryptophan synthase activity"/>
    <property type="evidence" value="ECO:0007669"/>
    <property type="project" value="UniProtKB-UniRule"/>
</dbReference>
<evidence type="ECO:0000256" key="6">
    <source>
        <dbReference type="ARBA" id="ARBA00022822"/>
    </source>
</evidence>
<evidence type="ECO:0000313" key="13">
    <source>
        <dbReference type="EMBL" id="OGF77181.1"/>
    </source>
</evidence>
<evidence type="ECO:0000256" key="10">
    <source>
        <dbReference type="ARBA" id="ARBA00049047"/>
    </source>
</evidence>
<organism evidence="13 14">
    <name type="scientific">Candidatus Giovannonibacteria bacterium RIFCSPHIGHO2_12_FULL_43_15</name>
    <dbReference type="NCBI Taxonomy" id="1798341"/>
    <lineage>
        <taxon>Bacteria</taxon>
        <taxon>Candidatus Giovannoniibacteriota</taxon>
    </lineage>
</organism>
<dbReference type="PANTHER" id="PTHR48077:SF3">
    <property type="entry name" value="TRYPTOPHAN SYNTHASE"/>
    <property type="match status" value="1"/>
</dbReference>
<dbReference type="PROSITE" id="PS00168">
    <property type="entry name" value="TRP_SYNTHASE_BETA"/>
    <property type="match status" value="1"/>
</dbReference>
<keyword evidence="5 11" id="KW-0028">Amino-acid biosynthesis</keyword>
<accession>A0A1F5WPI3</accession>